<evidence type="ECO:0000313" key="1">
    <source>
        <dbReference type="EMBL" id="KIW34429.1"/>
    </source>
</evidence>
<gene>
    <name evidence="1" type="ORF">PV07_01207</name>
</gene>
<proteinExistence type="predicted"/>
<dbReference type="GeneID" id="27340401"/>
<dbReference type="AlphaFoldDB" id="A0A0D2DFF5"/>
<dbReference type="RefSeq" id="XP_016254645.1">
    <property type="nucleotide sequence ID" value="XM_016387717.1"/>
</dbReference>
<protein>
    <submittedName>
        <fullName evidence="1">Uncharacterized protein</fullName>
    </submittedName>
</protein>
<keyword evidence="2" id="KW-1185">Reference proteome</keyword>
<dbReference type="VEuPathDB" id="FungiDB:PV07_01207"/>
<dbReference type="EMBL" id="KN847040">
    <property type="protein sequence ID" value="KIW34429.1"/>
    <property type="molecule type" value="Genomic_DNA"/>
</dbReference>
<dbReference type="Proteomes" id="UP000054466">
    <property type="component" value="Unassembled WGS sequence"/>
</dbReference>
<organism evidence="1 2">
    <name type="scientific">Cladophialophora immunda</name>
    <dbReference type="NCBI Taxonomy" id="569365"/>
    <lineage>
        <taxon>Eukaryota</taxon>
        <taxon>Fungi</taxon>
        <taxon>Dikarya</taxon>
        <taxon>Ascomycota</taxon>
        <taxon>Pezizomycotina</taxon>
        <taxon>Eurotiomycetes</taxon>
        <taxon>Chaetothyriomycetidae</taxon>
        <taxon>Chaetothyriales</taxon>
        <taxon>Herpotrichiellaceae</taxon>
        <taxon>Cladophialophora</taxon>
    </lineage>
</organism>
<sequence>MLLGCQVSDVTSRIPNQHVFQLGTLFVSDGHGQRRISANVKFSIGCHSFPTLLLSSQRSIWCQPCDQTRTKATAIRCVLLSKIPINRVNLPHHVQHGETESADPVCPWSSGTSGCMMNLAFEREEDDF</sequence>
<accession>A0A0D2DFF5</accession>
<reference evidence="1 2" key="1">
    <citation type="submission" date="2015-01" db="EMBL/GenBank/DDBJ databases">
        <title>The Genome Sequence of Cladophialophora immunda CBS83496.</title>
        <authorList>
            <consortium name="The Broad Institute Genomics Platform"/>
            <person name="Cuomo C."/>
            <person name="de Hoog S."/>
            <person name="Gorbushina A."/>
            <person name="Stielow B."/>
            <person name="Teixiera M."/>
            <person name="Abouelleil A."/>
            <person name="Chapman S.B."/>
            <person name="Priest M."/>
            <person name="Young S.K."/>
            <person name="Wortman J."/>
            <person name="Nusbaum C."/>
            <person name="Birren B."/>
        </authorList>
    </citation>
    <scope>NUCLEOTIDE SEQUENCE [LARGE SCALE GENOMIC DNA]</scope>
    <source>
        <strain evidence="1 2">CBS 83496</strain>
    </source>
</reference>
<name>A0A0D2DFF5_9EURO</name>
<evidence type="ECO:0000313" key="2">
    <source>
        <dbReference type="Proteomes" id="UP000054466"/>
    </source>
</evidence>
<dbReference type="HOGENOM" id="CLU_1959331_0_0_1"/>